<dbReference type="Proteomes" id="UP000316083">
    <property type="component" value="Unassembled WGS sequence"/>
</dbReference>
<dbReference type="InterPro" id="IPR006311">
    <property type="entry name" value="TAT_signal"/>
</dbReference>
<dbReference type="PANTHER" id="PTHR43208">
    <property type="entry name" value="ABC TRANSPORTER SUBSTRATE-BINDING PROTEIN"/>
    <property type="match status" value="1"/>
</dbReference>
<dbReference type="RefSeq" id="WP_145677905.1">
    <property type="nucleotide sequence ID" value="NZ_VITF01000008.1"/>
</dbReference>
<dbReference type="InterPro" id="IPR003760">
    <property type="entry name" value="PnrA-like"/>
</dbReference>
<protein>
    <submittedName>
        <fullName evidence="3">Nucleoside-binding protein</fullName>
    </submittedName>
</protein>
<dbReference type="GO" id="GO:0005886">
    <property type="term" value="C:plasma membrane"/>
    <property type="evidence" value="ECO:0007669"/>
    <property type="project" value="InterPro"/>
</dbReference>
<proteinExistence type="predicted"/>
<organism evidence="3 4">
    <name type="scientific">Azospirillum brasilense</name>
    <dbReference type="NCBI Taxonomy" id="192"/>
    <lineage>
        <taxon>Bacteria</taxon>
        <taxon>Pseudomonadati</taxon>
        <taxon>Pseudomonadota</taxon>
        <taxon>Alphaproteobacteria</taxon>
        <taxon>Rhodospirillales</taxon>
        <taxon>Azospirillaceae</taxon>
        <taxon>Azospirillum</taxon>
    </lineage>
</organism>
<keyword evidence="1" id="KW-0732">Signal</keyword>
<evidence type="ECO:0000259" key="2">
    <source>
        <dbReference type="Pfam" id="PF02608"/>
    </source>
</evidence>
<dbReference type="InterPro" id="IPR052910">
    <property type="entry name" value="ABC-Purine-Binding"/>
</dbReference>
<reference evidence="3 4" key="1">
    <citation type="submission" date="2019-06" db="EMBL/GenBank/DDBJ databases">
        <title>Genomic Encyclopedia of Type Strains, Phase IV (KMG-V): Genome sequencing to study the core and pangenomes of soil and plant-associated prokaryotes.</title>
        <authorList>
            <person name="Whitman W."/>
        </authorList>
    </citation>
    <scope>NUCLEOTIDE SEQUENCE [LARGE SCALE GENOMIC DNA]</scope>
    <source>
        <strain evidence="3 4">BR 11796</strain>
    </source>
</reference>
<dbReference type="EMBL" id="VITF01000008">
    <property type="protein sequence ID" value="TWA66448.1"/>
    <property type="molecule type" value="Genomic_DNA"/>
</dbReference>
<dbReference type="Pfam" id="PF02608">
    <property type="entry name" value="Bmp"/>
    <property type="match status" value="1"/>
</dbReference>
<sequence length="385" mass="39695">MKTSTHNRRDVLRACGGAFGATAMLLAAPRASGQSAPSTPGSLPDPGSSNLGVGVLYCGDRADFGFNQAHAEAARALTGLPGLRLEEREHAAGTLAATAEELLGPQGCRVVIVTAAGDALPGLLAQADAHRDTVFLFSGAPLDRDRLPINTGFFEGYIEEAQHISGLVAGYASRAKTIGLVASHPAPDVLRCVNAFALGARRADPAAALRVAFVGESATPRQVAEAARALAEGGADVLAAQLDGARPVCEVAEAHGILCCGLHTDLSAFAPQGFLTGAEWAWEKAYAEAVALIAAGKPWKHLRQGGFDQGFVRNTAYGPAVAVEARAHADAARMQLANGNAAVFRGPIQDNTGRTVVAKGKALRGGDAELGRMVWLADGVTEVAR</sequence>
<gene>
    <name evidence="3" type="ORF">FBZ82_108113</name>
</gene>
<accession>A0A560B1E6</accession>
<evidence type="ECO:0000256" key="1">
    <source>
        <dbReference type="ARBA" id="ARBA00022729"/>
    </source>
</evidence>
<feature type="domain" description="ABC transporter substrate-binding protein PnrA-like" evidence="2">
    <location>
        <begin position="53"/>
        <end position="297"/>
    </location>
</feature>
<dbReference type="Gene3D" id="3.40.50.2300">
    <property type="match status" value="2"/>
</dbReference>
<dbReference type="PROSITE" id="PS51318">
    <property type="entry name" value="TAT"/>
    <property type="match status" value="1"/>
</dbReference>
<evidence type="ECO:0000313" key="3">
    <source>
        <dbReference type="EMBL" id="TWA66448.1"/>
    </source>
</evidence>
<comment type="caution">
    <text evidence="3">The sequence shown here is derived from an EMBL/GenBank/DDBJ whole genome shotgun (WGS) entry which is preliminary data.</text>
</comment>
<dbReference type="PANTHER" id="PTHR43208:SF1">
    <property type="entry name" value="ABC TRANSPORTER SUBSTRATE-BINDING PROTEIN"/>
    <property type="match status" value="1"/>
</dbReference>
<evidence type="ECO:0000313" key="4">
    <source>
        <dbReference type="Proteomes" id="UP000316083"/>
    </source>
</evidence>
<name>A0A560B1E6_AZOBR</name>
<dbReference type="AlphaFoldDB" id="A0A560B1E6"/>